<accession>A0ABT8RFA4</accession>
<dbReference type="SUPFAM" id="SSF48452">
    <property type="entry name" value="TPR-like"/>
    <property type="match status" value="1"/>
</dbReference>
<keyword evidence="2" id="KW-0449">Lipoprotein</keyword>
<feature type="chain" id="PRO_5046470167" evidence="1">
    <location>
        <begin position="19"/>
        <end position="475"/>
    </location>
</feature>
<comment type="caution">
    <text evidence="2">The sequence shown here is derived from an EMBL/GenBank/DDBJ whole genome shotgun (WGS) entry which is preliminary data.</text>
</comment>
<evidence type="ECO:0000313" key="3">
    <source>
        <dbReference type="Proteomes" id="UP001168528"/>
    </source>
</evidence>
<dbReference type="InterPro" id="IPR011990">
    <property type="entry name" value="TPR-like_helical_dom_sf"/>
</dbReference>
<keyword evidence="1" id="KW-0732">Signal</keyword>
<dbReference type="EMBL" id="JAUKPO010000029">
    <property type="protein sequence ID" value="MDO1450371.1"/>
    <property type="molecule type" value="Genomic_DNA"/>
</dbReference>
<evidence type="ECO:0000256" key="1">
    <source>
        <dbReference type="SAM" id="SignalP"/>
    </source>
</evidence>
<dbReference type="Proteomes" id="UP001168528">
    <property type="component" value="Unassembled WGS sequence"/>
</dbReference>
<dbReference type="RefSeq" id="WP_302041173.1">
    <property type="nucleotide sequence ID" value="NZ_JAUKPO010000029.1"/>
</dbReference>
<evidence type="ECO:0000313" key="2">
    <source>
        <dbReference type="EMBL" id="MDO1450371.1"/>
    </source>
</evidence>
<dbReference type="Pfam" id="PF12771">
    <property type="entry name" value="SusD-like_2"/>
    <property type="match status" value="1"/>
</dbReference>
<gene>
    <name evidence="2" type="ORF">Q0590_29115</name>
</gene>
<keyword evidence="3" id="KW-1185">Reference proteome</keyword>
<name>A0ABT8RFA4_9BACT</name>
<organism evidence="2 3">
    <name type="scientific">Rhodocytophaga aerolata</name>
    <dbReference type="NCBI Taxonomy" id="455078"/>
    <lineage>
        <taxon>Bacteria</taxon>
        <taxon>Pseudomonadati</taxon>
        <taxon>Bacteroidota</taxon>
        <taxon>Cytophagia</taxon>
        <taxon>Cytophagales</taxon>
        <taxon>Rhodocytophagaceae</taxon>
        <taxon>Rhodocytophaga</taxon>
    </lineage>
</organism>
<dbReference type="Gene3D" id="1.25.40.390">
    <property type="match status" value="1"/>
</dbReference>
<reference evidence="2" key="1">
    <citation type="submission" date="2023-07" db="EMBL/GenBank/DDBJ databases">
        <title>The genome sequence of Rhodocytophaga aerolata KACC 12507.</title>
        <authorList>
            <person name="Zhang X."/>
        </authorList>
    </citation>
    <scope>NUCLEOTIDE SEQUENCE</scope>
    <source>
        <strain evidence="2">KACC 12507</strain>
    </source>
</reference>
<protein>
    <submittedName>
        <fullName evidence="2">SusD/RagB family nutrient-binding outer membrane lipoprotein</fullName>
    </submittedName>
</protein>
<dbReference type="InterPro" id="IPR041662">
    <property type="entry name" value="SusD-like_2"/>
</dbReference>
<proteinExistence type="predicted"/>
<feature type="signal peptide" evidence="1">
    <location>
        <begin position="1"/>
        <end position="18"/>
    </location>
</feature>
<dbReference type="PROSITE" id="PS51257">
    <property type="entry name" value="PROKAR_LIPOPROTEIN"/>
    <property type="match status" value="1"/>
</dbReference>
<sequence>MKKLSIVFIFLFSTLACQDDLTELNTDPKSATEVPAVTLFSNAQKNLTDIMTSTSVNDNVFRLLAQHWTTTTYTDEPRYDLNTRNIPQTFWNTLYVSVLRDLKEARTILEADESVVDEALKQNQLAQIEIMEVYAWQVLVNTFGDIPYTEALDYTIPSPKYDDASTVYNDLLTRLDAAIALLDESANSFGTGDLIYGGDIASWVKFANSLKLKMAMVIADVDAAKAQTLAEQAAPNVFTSNDDNAIFQYLPAPPNTNPIWVDLVQSGRQDFIVANTLVNRMNALGDPRLPFYFTPINGAYVGGTYGTSNNYTLFSKPAEEIIDPEFRGVLLDYAEVEFLLAEATERGFNVGGTAIEHYNAAVTASILDWGGTAIDAATYLLKPEVNYLTSGATFREKIGQQKWIALYNRGWDAWTEWRRLDSPQLQAPADAFVASVPVRFTYPVLEQTLNPTNYAQAVSAIGQDVLTNKLWWDVR</sequence>